<dbReference type="InterPro" id="IPR036388">
    <property type="entry name" value="WH-like_DNA-bd_sf"/>
</dbReference>
<dbReference type="Gene3D" id="3.40.1410.10">
    <property type="entry name" value="Chorismate lyase-like"/>
    <property type="match status" value="1"/>
</dbReference>
<dbReference type="InterPro" id="IPR036390">
    <property type="entry name" value="WH_DNA-bd_sf"/>
</dbReference>
<dbReference type="Pfam" id="PF07702">
    <property type="entry name" value="UTRA"/>
    <property type="match status" value="1"/>
</dbReference>
<dbReference type="Pfam" id="PF00392">
    <property type="entry name" value="GntR"/>
    <property type="match status" value="1"/>
</dbReference>
<comment type="caution">
    <text evidence="5">The sequence shown here is derived from an EMBL/GenBank/DDBJ whole genome shotgun (WGS) entry which is preliminary data.</text>
</comment>
<dbReference type="SMART" id="SM00866">
    <property type="entry name" value="UTRA"/>
    <property type="match status" value="1"/>
</dbReference>
<dbReference type="RefSeq" id="WP_377212495.1">
    <property type="nucleotide sequence ID" value="NZ_JBHTJV010000009.1"/>
</dbReference>
<evidence type="ECO:0000313" key="6">
    <source>
        <dbReference type="Proteomes" id="UP001597101"/>
    </source>
</evidence>
<evidence type="ECO:0000256" key="1">
    <source>
        <dbReference type="ARBA" id="ARBA00023015"/>
    </source>
</evidence>
<evidence type="ECO:0000313" key="5">
    <source>
        <dbReference type="EMBL" id="MFD0916638.1"/>
    </source>
</evidence>
<dbReference type="Gene3D" id="1.10.10.10">
    <property type="entry name" value="Winged helix-like DNA-binding domain superfamily/Winged helix DNA-binding domain"/>
    <property type="match status" value="1"/>
</dbReference>
<dbReference type="PANTHER" id="PTHR44846">
    <property type="entry name" value="MANNOSYL-D-GLYCERATE TRANSPORT/METABOLISM SYSTEM REPRESSOR MNGR-RELATED"/>
    <property type="match status" value="1"/>
</dbReference>
<dbReference type="InterPro" id="IPR011663">
    <property type="entry name" value="UTRA"/>
</dbReference>
<protein>
    <submittedName>
        <fullName evidence="5">GntR family transcriptional regulator</fullName>
    </submittedName>
</protein>
<evidence type="ECO:0000256" key="2">
    <source>
        <dbReference type="ARBA" id="ARBA00023125"/>
    </source>
</evidence>
<keyword evidence="2" id="KW-0238">DNA-binding</keyword>
<evidence type="ECO:0000259" key="4">
    <source>
        <dbReference type="PROSITE" id="PS50949"/>
    </source>
</evidence>
<dbReference type="InterPro" id="IPR050679">
    <property type="entry name" value="Bact_HTH_transcr_reg"/>
</dbReference>
<gene>
    <name evidence="5" type="ORF">ACFQ14_09490</name>
</gene>
<sequence>MSETLTPFSARPGRLPLHVQVSELLARDIQAGILADGEKLEPEREMAAQLGVAVGTLRKALGDLTEKGLLERVQGSGNYVRRSKEAQTIYGFFHLEKIGGGGLPSADVLSVDAMEKPDDLPHFGRSKEVLRIRRLRRLSGVDAALEEIWLDGRFSQGVDMRDLPDSLYVYYRERLGLWVMRAEDSVSVAPVPDWRPDGFGSEEPAIWGYVERQGFDPENVSAEYSRTWFDPSTTRYIARWS</sequence>
<dbReference type="SUPFAM" id="SSF46785">
    <property type="entry name" value="Winged helix' DNA-binding domain"/>
    <property type="match status" value="1"/>
</dbReference>
<dbReference type="InterPro" id="IPR028978">
    <property type="entry name" value="Chorismate_lyase_/UTRA_dom_sf"/>
</dbReference>
<name>A0ABW3FGQ4_9HYPH</name>
<dbReference type="PROSITE" id="PS50949">
    <property type="entry name" value="HTH_GNTR"/>
    <property type="match status" value="1"/>
</dbReference>
<dbReference type="Proteomes" id="UP001597101">
    <property type="component" value="Unassembled WGS sequence"/>
</dbReference>
<evidence type="ECO:0000256" key="3">
    <source>
        <dbReference type="ARBA" id="ARBA00023163"/>
    </source>
</evidence>
<dbReference type="SMART" id="SM00345">
    <property type="entry name" value="HTH_GNTR"/>
    <property type="match status" value="1"/>
</dbReference>
<dbReference type="InterPro" id="IPR000524">
    <property type="entry name" value="Tscrpt_reg_HTH_GntR"/>
</dbReference>
<keyword evidence="6" id="KW-1185">Reference proteome</keyword>
<feature type="domain" description="HTH gntR-type" evidence="4">
    <location>
        <begin position="15"/>
        <end position="83"/>
    </location>
</feature>
<dbReference type="CDD" id="cd07377">
    <property type="entry name" value="WHTH_GntR"/>
    <property type="match status" value="1"/>
</dbReference>
<accession>A0ABW3FGQ4</accession>
<dbReference type="EMBL" id="JBHTJV010000009">
    <property type="protein sequence ID" value="MFD0916638.1"/>
    <property type="molecule type" value="Genomic_DNA"/>
</dbReference>
<proteinExistence type="predicted"/>
<dbReference type="PANTHER" id="PTHR44846:SF1">
    <property type="entry name" value="MANNOSYL-D-GLYCERATE TRANSPORT_METABOLISM SYSTEM REPRESSOR MNGR-RELATED"/>
    <property type="match status" value="1"/>
</dbReference>
<organism evidence="5 6">
    <name type="scientific">Pseudahrensia aquimaris</name>
    <dbReference type="NCBI Taxonomy" id="744461"/>
    <lineage>
        <taxon>Bacteria</taxon>
        <taxon>Pseudomonadati</taxon>
        <taxon>Pseudomonadota</taxon>
        <taxon>Alphaproteobacteria</taxon>
        <taxon>Hyphomicrobiales</taxon>
        <taxon>Ahrensiaceae</taxon>
        <taxon>Pseudahrensia</taxon>
    </lineage>
</organism>
<keyword evidence="1" id="KW-0805">Transcription regulation</keyword>
<keyword evidence="3" id="KW-0804">Transcription</keyword>
<dbReference type="SUPFAM" id="SSF64288">
    <property type="entry name" value="Chorismate lyase-like"/>
    <property type="match status" value="1"/>
</dbReference>
<reference evidence="6" key="1">
    <citation type="journal article" date="2019" name="Int. J. Syst. Evol. Microbiol.">
        <title>The Global Catalogue of Microorganisms (GCM) 10K type strain sequencing project: providing services to taxonomists for standard genome sequencing and annotation.</title>
        <authorList>
            <consortium name="The Broad Institute Genomics Platform"/>
            <consortium name="The Broad Institute Genome Sequencing Center for Infectious Disease"/>
            <person name="Wu L."/>
            <person name="Ma J."/>
        </authorList>
    </citation>
    <scope>NUCLEOTIDE SEQUENCE [LARGE SCALE GENOMIC DNA]</scope>
    <source>
        <strain evidence="6">CCUG 60023</strain>
    </source>
</reference>